<dbReference type="Pfam" id="PF11239">
    <property type="entry name" value="DUF3040"/>
    <property type="match status" value="1"/>
</dbReference>
<evidence type="ECO:0000313" key="2">
    <source>
        <dbReference type="EMBL" id="QHK21253.1"/>
    </source>
</evidence>
<dbReference type="InterPro" id="IPR021401">
    <property type="entry name" value="DUF3040"/>
</dbReference>
<protein>
    <submittedName>
        <fullName evidence="2">DUF3040 domain-containing protein</fullName>
    </submittedName>
</protein>
<name>A0A6P1NQ99_9MICC</name>
<dbReference type="Proteomes" id="UP000464186">
    <property type="component" value="Chromosome"/>
</dbReference>
<dbReference type="AlphaFoldDB" id="A0A6P1NQ99"/>
<feature type="transmembrane region" description="Helical" evidence="1">
    <location>
        <begin position="64"/>
        <end position="83"/>
    </location>
</feature>
<evidence type="ECO:0000256" key="1">
    <source>
        <dbReference type="SAM" id="Phobius"/>
    </source>
</evidence>
<feature type="transmembrane region" description="Helical" evidence="1">
    <location>
        <begin position="42"/>
        <end position="58"/>
    </location>
</feature>
<reference evidence="2 3" key="1">
    <citation type="submission" date="2020-01" db="EMBL/GenBank/DDBJ databases">
        <title>Pseudarthrobacter psychrotolerans sp. nov., isolated from antarctic soil.</title>
        <authorList>
            <person name="Shin Y."/>
            <person name="Park W."/>
        </authorList>
    </citation>
    <scope>NUCLEOTIDE SEQUENCE [LARGE SCALE GENOMIC DNA]</scope>
    <source>
        <strain evidence="2 3">YJ56</strain>
    </source>
</reference>
<accession>A0A6P1NQ99</accession>
<keyword evidence="3" id="KW-1185">Reference proteome</keyword>
<keyword evidence="1" id="KW-1133">Transmembrane helix</keyword>
<gene>
    <name evidence="2" type="ORF">GU243_17780</name>
</gene>
<proteinExistence type="predicted"/>
<sequence>MPLSDRERKQLEELESGLAADDPRLAEELSSGSVGLRFGRRTYFGAIACLVGIVSLIAGVSTQIIAIGVGGFLLMGVGTYLLLDKHTFNPGRGRQVK</sequence>
<evidence type="ECO:0000313" key="3">
    <source>
        <dbReference type="Proteomes" id="UP000464186"/>
    </source>
</evidence>
<organism evidence="2 3">
    <name type="scientific">Pseudarthrobacter psychrotolerans</name>
    <dbReference type="NCBI Taxonomy" id="2697569"/>
    <lineage>
        <taxon>Bacteria</taxon>
        <taxon>Bacillati</taxon>
        <taxon>Actinomycetota</taxon>
        <taxon>Actinomycetes</taxon>
        <taxon>Micrococcales</taxon>
        <taxon>Micrococcaceae</taxon>
        <taxon>Pseudarthrobacter</taxon>
    </lineage>
</organism>
<dbReference type="KEGG" id="psey:GU243_17780"/>
<keyword evidence="1" id="KW-0472">Membrane</keyword>
<dbReference type="EMBL" id="CP047898">
    <property type="protein sequence ID" value="QHK21253.1"/>
    <property type="molecule type" value="Genomic_DNA"/>
</dbReference>
<keyword evidence="1" id="KW-0812">Transmembrane</keyword>